<evidence type="ECO:0000256" key="6">
    <source>
        <dbReference type="ARBA" id="ARBA00023277"/>
    </source>
</evidence>
<reference evidence="11" key="1">
    <citation type="journal article" date="2020" name="Stud. Mycol.">
        <title>101 Dothideomycetes genomes: a test case for predicting lifestyles and emergence of pathogens.</title>
        <authorList>
            <person name="Haridas S."/>
            <person name="Albert R."/>
            <person name="Binder M."/>
            <person name="Bloem J."/>
            <person name="Labutti K."/>
            <person name="Salamov A."/>
            <person name="Andreopoulos B."/>
            <person name="Baker S."/>
            <person name="Barry K."/>
            <person name="Bills G."/>
            <person name="Bluhm B."/>
            <person name="Cannon C."/>
            <person name="Castanera R."/>
            <person name="Culley D."/>
            <person name="Daum C."/>
            <person name="Ezra D."/>
            <person name="Gonzalez J."/>
            <person name="Henrissat B."/>
            <person name="Kuo A."/>
            <person name="Liang C."/>
            <person name="Lipzen A."/>
            <person name="Lutzoni F."/>
            <person name="Magnuson J."/>
            <person name="Mondo S."/>
            <person name="Nolan M."/>
            <person name="Ohm R."/>
            <person name="Pangilinan J."/>
            <person name="Park H.-J."/>
            <person name="Ramirez L."/>
            <person name="Alfaro M."/>
            <person name="Sun H."/>
            <person name="Tritt A."/>
            <person name="Yoshinaga Y."/>
            <person name="Zwiers L.-H."/>
            <person name="Turgeon B."/>
            <person name="Goodwin S."/>
            <person name="Spatafora J."/>
            <person name="Crous P."/>
            <person name="Grigoriev I."/>
        </authorList>
    </citation>
    <scope>NUCLEOTIDE SEQUENCE</scope>
    <source>
        <strain evidence="11">CBS 133067</strain>
    </source>
</reference>
<dbReference type="GO" id="GO:0050661">
    <property type="term" value="F:NADP binding"/>
    <property type="evidence" value="ECO:0007669"/>
    <property type="project" value="InterPro"/>
</dbReference>
<evidence type="ECO:0000259" key="9">
    <source>
        <dbReference type="Pfam" id="PF14833"/>
    </source>
</evidence>
<evidence type="ECO:0000259" key="7">
    <source>
        <dbReference type="Pfam" id="PF03446"/>
    </source>
</evidence>
<dbReference type="InterPro" id="IPR042213">
    <property type="entry name" value="NBD_C_sf"/>
</dbReference>
<proteinExistence type="inferred from homology"/>
<evidence type="ECO:0000256" key="5">
    <source>
        <dbReference type="ARBA" id="ARBA00022840"/>
    </source>
</evidence>
<dbReference type="Pfam" id="PF14833">
    <property type="entry name" value="NAD_binding_11"/>
    <property type="match status" value="2"/>
</dbReference>
<name>A0A9P4IAI3_9PEZI</name>
<evidence type="ECO:0000256" key="1">
    <source>
        <dbReference type="ARBA" id="ARBA00005715"/>
    </source>
</evidence>
<dbReference type="Proteomes" id="UP000799772">
    <property type="component" value="Unassembled WGS sequence"/>
</dbReference>
<dbReference type="Pfam" id="PF03446">
    <property type="entry name" value="NAD_binding_2"/>
    <property type="match status" value="1"/>
</dbReference>
<dbReference type="InterPro" id="IPR037051">
    <property type="entry name" value="4-carb_acid_sugar_kinase_N_sf"/>
</dbReference>
<evidence type="ECO:0000256" key="3">
    <source>
        <dbReference type="ARBA" id="ARBA00022741"/>
    </source>
</evidence>
<dbReference type="Gene3D" id="3.40.50.720">
    <property type="entry name" value="NAD(P)-binding Rossmann-like Domain"/>
    <property type="match status" value="2"/>
</dbReference>
<protein>
    <submittedName>
        <fullName evidence="11">3-hydroxyisobutyrate dehydrogenase</fullName>
    </submittedName>
</protein>
<keyword evidence="6" id="KW-0119">Carbohydrate metabolism</keyword>
<dbReference type="Gene3D" id="3.40.50.10840">
    <property type="entry name" value="Putative sugar-binding, N-terminal domain"/>
    <property type="match status" value="1"/>
</dbReference>
<evidence type="ECO:0000313" key="11">
    <source>
        <dbReference type="EMBL" id="KAF2094997.1"/>
    </source>
</evidence>
<dbReference type="InterPro" id="IPR013328">
    <property type="entry name" value="6PGD_dom2"/>
</dbReference>
<evidence type="ECO:0000259" key="8">
    <source>
        <dbReference type="Pfam" id="PF07005"/>
    </source>
</evidence>
<dbReference type="InterPro" id="IPR008927">
    <property type="entry name" value="6-PGluconate_DH-like_C_sf"/>
</dbReference>
<keyword evidence="3" id="KW-0547">Nucleotide-binding</keyword>
<dbReference type="PANTHER" id="PTHR43060">
    <property type="entry name" value="3-HYDROXYISOBUTYRATE DEHYDROGENASE-LIKE 1, MITOCHONDRIAL-RELATED"/>
    <property type="match status" value="1"/>
</dbReference>
<dbReference type="GO" id="GO:0051287">
    <property type="term" value="F:NAD binding"/>
    <property type="evidence" value="ECO:0007669"/>
    <property type="project" value="InterPro"/>
</dbReference>
<dbReference type="InterPro" id="IPR036291">
    <property type="entry name" value="NAD(P)-bd_dom_sf"/>
</dbReference>
<dbReference type="InterPro" id="IPR010737">
    <property type="entry name" value="4-carb_acid_sugar_kinase_N"/>
</dbReference>
<dbReference type="AlphaFoldDB" id="A0A9P4IAI3"/>
<dbReference type="Pfam" id="PF17042">
    <property type="entry name" value="NBD_C"/>
    <property type="match status" value="1"/>
</dbReference>
<feature type="domain" description="Four-carbon acid sugar kinase nucleotide binding" evidence="10">
    <location>
        <begin position="880"/>
        <end position="1046"/>
    </location>
</feature>
<feature type="domain" description="3-hydroxyisobutyrate dehydrogenase-like NAD-binding" evidence="9">
    <location>
        <begin position="157"/>
        <end position="277"/>
    </location>
</feature>
<evidence type="ECO:0000256" key="2">
    <source>
        <dbReference type="ARBA" id="ARBA00022679"/>
    </source>
</evidence>
<dbReference type="SUPFAM" id="SSF51735">
    <property type="entry name" value="NAD(P)-binding Rossmann-fold domains"/>
    <property type="match status" value="1"/>
</dbReference>
<keyword evidence="2" id="KW-0808">Transferase</keyword>
<feature type="domain" description="6-phosphogluconate dehydrogenase NADP-binding" evidence="7">
    <location>
        <begin position="1"/>
        <end position="150"/>
    </location>
</feature>
<evidence type="ECO:0000313" key="12">
    <source>
        <dbReference type="Proteomes" id="UP000799772"/>
    </source>
</evidence>
<dbReference type="OrthoDB" id="48988at2759"/>
<dbReference type="GO" id="GO:0016301">
    <property type="term" value="F:kinase activity"/>
    <property type="evidence" value="ECO:0007669"/>
    <property type="project" value="UniProtKB-KW"/>
</dbReference>
<evidence type="ECO:0000259" key="10">
    <source>
        <dbReference type="Pfam" id="PF17042"/>
    </source>
</evidence>
<accession>A0A9P4IAI3</accession>
<gene>
    <name evidence="11" type="ORF">NA57DRAFT_79487</name>
</gene>
<keyword evidence="12" id="KW-1185">Reference proteome</keyword>
<dbReference type="Gene3D" id="3.40.980.20">
    <property type="entry name" value="Four-carbon acid sugar kinase, nucleotide binding domain"/>
    <property type="match status" value="1"/>
</dbReference>
<keyword evidence="4" id="KW-0418">Kinase</keyword>
<dbReference type="SUPFAM" id="SSF142764">
    <property type="entry name" value="YgbK-like"/>
    <property type="match status" value="1"/>
</dbReference>
<sequence length="1056" mass="112795">MGFGMATHLLRLKHQVVGFDVWKPSLDRFREKGGQTATSPKAAANTVFICMVANAQQVNSVLFDESDGVAQSLPTNALILICSTVPAAFVLEAEQKLAKLGREDVDVIDCPVSGGTVRAADGSLTILAAGKPEALKRADPILQELSETLYIIPGGIGAASNVKMVNQLLVGSHIAAAAEAMGLAAKAGLNTQEVFDIVRQSTGNSWAFNNRVPHMLENDWTPYSALNIFVKDMGIVTSAARRSSYPVPMASTAEQQYLQGAARGYGREDDSGVVRVYLPETPAAVHDLARPEAHGAELTPTVTPTEINQIGVIGSEKWSSETTEALSNSGYTVQNQASGSQILLISQENAEEVLFDQGGEAKTLPSEAIVVLASPVPVATVRSIGARLDSDGKKIQLVEALSIPKYGKEGRTIVCSGSDKAVATVTPIISAMNGDVARVQGGTGAATTVWLINSMLQQVHLVCAAEAIAFGAKVGLDVHALYKIIVDAAGWSWMFQSRVPTMLGHSKPISSTVTDGLKSLGAFCTLANSLGYPAAMANAAQQIFTFAAASNPSPSVDARVVSFYEMASASLGHTTSEPRKYESLPAQETIDSLPAPYSQDVLPVIQKQVKSGEAPVLVMLDDDPTGTQTCHDIAVLTVWDNATLRKEFESGSSGFFILTNSRAFPPDEAYNLILTIAQNVAKAAKEVGKEFEIVLRGDSTLRGHLPQEPEAVEEALGKFDGWIIAPFFFQGGRYTIDDVHYVREGDTLVPASETPFAKDASFGYRSSNLRDYILEKCGSRFTESNLFSVTLTDIREGGPDRVAQRLLEAPKDAVVIVNAAAESDMFVFAAGLLQAEKQGRRFLYRTGAAFVSARLGIEGIEPLSMKDLGVERTEGYSGGLIVAGSYVPKTTAQLQRLQERRGSKLATIELDVEQMIGSQQDADRITKEATQKATDLISKGEDVLVMTSRKLITGNDALSSLNIGSMVAAALVKIVENIEVRPRYIIAKGGITSSDAATKGLKMKRAMILGQAAKGVPLWRCDEPTSRHVGVPYVVFPGNVGSEDTLAEVVEGWSFE</sequence>
<dbReference type="Pfam" id="PF07005">
    <property type="entry name" value="SBD_N"/>
    <property type="match status" value="1"/>
</dbReference>
<dbReference type="GO" id="GO:0005524">
    <property type="term" value="F:ATP binding"/>
    <property type="evidence" value="ECO:0007669"/>
    <property type="project" value="UniProtKB-KW"/>
</dbReference>
<comment type="similarity">
    <text evidence="1">Belongs to the four-carbon acid sugar kinase family.</text>
</comment>
<dbReference type="InterPro" id="IPR031475">
    <property type="entry name" value="NBD_C"/>
</dbReference>
<dbReference type="SUPFAM" id="SSF48179">
    <property type="entry name" value="6-phosphogluconate dehydrogenase C-terminal domain-like"/>
    <property type="match status" value="2"/>
</dbReference>
<dbReference type="InterPro" id="IPR006115">
    <property type="entry name" value="6PGDH_NADP-bd"/>
</dbReference>
<keyword evidence="5" id="KW-0067">ATP-binding</keyword>
<feature type="domain" description="Four-carbon acid sugar kinase N-terminal" evidence="8">
    <location>
        <begin position="617"/>
        <end position="853"/>
    </location>
</feature>
<organism evidence="11 12">
    <name type="scientific">Rhizodiscina lignyota</name>
    <dbReference type="NCBI Taxonomy" id="1504668"/>
    <lineage>
        <taxon>Eukaryota</taxon>
        <taxon>Fungi</taxon>
        <taxon>Dikarya</taxon>
        <taxon>Ascomycota</taxon>
        <taxon>Pezizomycotina</taxon>
        <taxon>Dothideomycetes</taxon>
        <taxon>Pleosporomycetidae</taxon>
        <taxon>Aulographales</taxon>
        <taxon>Rhizodiscinaceae</taxon>
        <taxon>Rhizodiscina</taxon>
    </lineage>
</organism>
<dbReference type="EMBL" id="ML978132">
    <property type="protein sequence ID" value="KAF2094997.1"/>
    <property type="molecule type" value="Genomic_DNA"/>
</dbReference>
<feature type="domain" description="3-hydroxyisobutyrate dehydrogenase-like NAD-binding" evidence="9">
    <location>
        <begin position="444"/>
        <end position="552"/>
    </location>
</feature>
<comment type="caution">
    <text evidence="11">The sequence shown here is derived from an EMBL/GenBank/DDBJ whole genome shotgun (WGS) entry which is preliminary data.</text>
</comment>
<evidence type="ECO:0000256" key="4">
    <source>
        <dbReference type="ARBA" id="ARBA00022777"/>
    </source>
</evidence>
<dbReference type="InterPro" id="IPR029154">
    <property type="entry name" value="HIBADH-like_NADP-bd"/>
</dbReference>
<dbReference type="Gene3D" id="1.10.1040.10">
    <property type="entry name" value="N-(1-d-carboxylethyl)-l-norvaline Dehydrogenase, domain 2"/>
    <property type="match status" value="2"/>
</dbReference>
<dbReference type="PANTHER" id="PTHR43060:SF17">
    <property type="entry name" value="L-THREONATE DEHYDROGENASE"/>
    <property type="match status" value="1"/>
</dbReference>